<keyword evidence="1" id="KW-0812">Transmembrane</keyword>
<dbReference type="Proteomes" id="UP000287527">
    <property type="component" value="Unassembled WGS sequence"/>
</dbReference>
<feature type="transmembrane region" description="Helical" evidence="1">
    <location>
        <begin position="20"/>
        <end position="41"/>
    </location>
</feature>
<evidence type="ECO:0000313" key="2">
    <source>
        <dbReference type="EMBL" id="RWW92250.1"/>
    </source>
</evidence>
<sequence>MLSRKQSQEPIQKSPIQRFLFVLGIVFFLMYFILGLTIIFWDQIPLTLSYNGRLAMGTLLIAYSFFRFIRLWQNR</sequence>
<feature type="transmembrane region" description="Helical" evidence="1">
    <location>
        <begin position="53"/>
        <end position="72"/>
    </location>
</feature>
<organism evidence="2 3">
    <name type="scientific">Flavobacterium cerinum</name>
    <dbReference type="NCBI Taxonomy" id="2502784"/>
    <lineage>
        <taxon>Bacteria</taxon>
        <taxon>Pseudomonadati</taxon>
        <taxon>Bacteroidota</taxon>
        <taxon>Flavobacteriia</taxon>
        <taxon>Flavobacteriales</taxon>
        <taxon>Flavobacteriaceae</taxon>
        <taxon>Flavobacterium</taxon>
    </lineage>
</organism>
<keyword evidence="1" id="KW-0472">Membrane</keyword>
<protein>
    <submittedName>
        <fullName evidence="2">Uncharacterized protein</fullName>
    </submittedName>
</protein>
<name>A0A3S3RDK4_9FLAO</name>
<comment type="caution">
    <text evidence="2">The sequence shown here is derived from an EMBL/GenBank/DDBJ whole genome shotgun (WGS) entry which is preliminary data.</text>
</comment>
<gene>
    <name evidence="2" type="ORF">EPI11_15155</name>
</gene>
<keyword evidence="1" id="KW-1133">Transmembrane helix</keyword>
<dbReference type="OrthoDB" id="1376970at2"/>
<keyword evidence="3" id="KW-1185">Reference proteome</keyword>
<accession>A0A3S3RDK4</accession>
<dbReference type="AlphaFoldDB" id="A0A3S3RDK4"/>
<dbReference type="EMBL" id="SBII01000012">
    <property type="protein sequence ID" value="RWW92250.1"/>
    <property type="molecule type" value="Genomic_DNA"/>
</dbReference>
<reference evidence="2 3" key="1">
    <citation type="submission" date="2019-01" db="EMBL/GenBank/DDBJ databases">
        <title>Flavobacterium sp. nov.,isolated from freshwater.</title>
        <authorList>
            <person name="Zhang R."/>
            <person name="Du Z.-J."/>
        </authorList>
    </citation>
    <scope>NUCLEOTIDE SEQUENCE [LARGE SCALE GENOMIC DNA]</scope>
    <source>
        <strain evidence="2 3">1E403</strain>
    </source>
</reference>
<evidence type="ECO:0000256" key="1">
    <source>
        <dbReference type="SAM" id="Phobius"/>
    </source>
</evidence>
<proteinExistence type="predicted"/>
<evidence type="ECO:0000313" key="3">
    <source>
        <dbReference type="Proteomes" id="UP000287527"/>
    </source>
</evidence>